<dbReference type="AlphaFoldDB" id="A0AAX1PC93"/>
<protein>
    <submittedName>
        <fullName evidence="2">Uncharacterized protein</fullName>
    </submittedName>
</protein>
<comment type="caution">
    <text evidence="2">The sequence shown here is derived from an EMBL/GenBank/DDBJ whole genome shotgun (WGS) entry which is preliminary data.</text>
</comment>
<name>A0AAX1PC93_AERSA</name>
<dbReference type="EMBL" id="QLLM01000033">
    <property type="protein sequence ID" value="RAI97831.1"/>
    <property type="molecule type" value="Genomic_DNA"/>
</dbReference>
<organism evidence="2 3">
    <name type="scientific">Aeromonas salmonicida</name>
    <dbReference type="NCBI Taxonomy" id="645"/>
    <lineage>
        <taxon>Bacteria</taxon>
        <taxon>Pseudomonadati</taxon>
        <taxon>Pseudomonadota</taxon>
        <taxon>Gammaproteobacteria</taxon>
        <taxon>Aeromonadales</taxon>
        <taxon>Aeromonadaceae</taxon>
        <taxon>Aeromonas</taxon>
    </lineage>
</organism>
<evidence type="ECO:0000256" key="1">
    <source>
        <dbReference type="SAM" id="MobiDB-lite"/>
    </source>
</evidence>
<feature type="region of interest" description="Disordered" evidence="1">
    <location>
        <begin position="26"/>
        <end position="45"/>
    </location>
</feature>
<dbReference type="Proteomes" id="UP000249422">
    <property type="component" value="Unassembled WGS sequence"/>
</dbReference>
<evidence type="ECO:0000313" key="2">
    <source>
        <dbReference type="EMBL" id="RAI97831.1"/>
    </source>
</evidence>
<reference evidence="2 3" key="1">
    <citation type="submission" date="2018-06" db="EMBL/GenBank/DDBJ databases">
        <title>Freshwater and sediment microbial communities from various areas in North America, analyzing microbe dynamics in response to fracking.</title>
        <authorList>
            <person name="Lamendella R."/>
        </authorList>
    </citation>
    <scope>NUCLEOTIDE SEQUENCE [LARGE SCALE GENOMIC DNA]</scope>
    <source>
        <strain evidence="2 3">17</strain>
    </source>
</reference>
<evidence type="ECO:0000313" key="3">
    <source>
        <dbReference type="Proteomes" id="UP000249422"/>
    </source>
</evidence>
<sequence length="91" mass="9396">MKMRRAVLLVAIIGLVAIAVVSLINSGPDKPNEGESRSLNTPSHGVGVLFGSPKYQAKGEPVDGGFLDKKGVGEPMAPLPDAPSDGRASEE</sequence>
<gene>
    <name evidence="2" type="ORF">DEU50_13329</name>
</gene>
<dbReference type="RefSeq" id="WP_111589811.1">
    <property type="nucleotide sequence ID" value="NZ_CAWNWF010000033.1"/>
</dbReference>
<proteinExistence type="predicted"/>
<accession>A0AAX1PC93</accession>
<feature type="region of interest" description="Disordered" evidence="1">
    <location>
        <begin position="50"/>
        <end position="91"/>
    </location>
</feature>